<reference evidence="1 2" key="1">
    <citation type="submission" date="2023-08" db="EMBL/GenBank/DDBJ databases">
        <title>Microbacterium aquilitoris sp. nov. and Microbacterium gwkjibeachense sp. nov., isolated from beach.</title>
        <authorList>
            <person name="Lee S.D."/>
            <person name="Yang H."/>
            <person name="Kim I."/>
        </authorList>
    </citation>
    <scope>NUCLEOTIDE SEQUENCE [LARGE SCALE GENOMIC DNA]</scope>
    <source>
        <strain evidence="1 2">KSW4-11</strain>
    </source>
</reference>
<dbReference type="EMBL" id="JAUZVV010000001">
    <property type="protein sequence ID" value="MDT3316364.1"/>
    <property type="molecule type" value="Genomic_DNA"/>
</dbReference>
<gene>
    <name evidence="1" type="ORF">Q9S71_05960</name>
</gene>
<dbReference type="RefSeq" id="WP_311861147.1">
    <property type="nucleotide sequence ID" value="NZ_JAUZVV010000001.1"/>
</dbReference>
<proteinExistence type="predicted"/>
<dbReference type="Proteomes" id="UP001251849">
    <property type="component" value="Unassembled WGS sequence"/>
</dbReference>
<keyword evidence="2" id="KW-1185">Reference proteome</keyword>
<name>A0ABU3G968_9MICO</name>
<organism evidence="1 2">
    <name type="scientific">Microbacterium gawkjiense</name>
    <dbReference type="NCBI Taxonomy" id="3067309"/>
    <lineage>
        <taxon>Bacteria</taxon>
        <taxon>Bacillati</taxon>
        <taxon>Actinomycetota</taxon>
        <taxon>Actinomycetes</taxon>
        <taxon>Micrococcales</taxon>
        <taxon>Microbacteriaceae</taxon>
        <taxon>Microbacterium</taxon>
    </lineage>
</organism>
<evidence type="ECO:0000313" key="1">
    <source>
        <dbReference type="EMBL" id="MDT3316364.1"/>
    </source>
</evidence>
<dbReference type="InterPro" id="IPR036291">
    <property type="entry name" value="NAD(P)-bd_dom_sf"/>
</dbReference>
<evidence type="ECO:0000313" key="2">
    <source>
        <dbReference type="Proteomes" id="UP001251849"/>
    </source>
</evidence>
<comment type="caution">
    <text evidence="1">The sequence shown here is derived from an EMBL/GenBank/DDBJ whole genome shotgun (WGS) entry which is preliminary data.</text>
</comment>
<dbReference type="SUPFAM" id="SSF51735">
    <property type="entry name" value="NAD(P)-binding Rossmann-fold domains"/>
    <property type="match status" value="1"/>
</dbReference>
<accession>A0ABU3G968</accession>
<sequence length="60" mass="6468">MEPLEGSRWVVTGAAGLIGRALRQALRDREVLLVCAVELSGSTAAELALMAKRFELAWIA</sequence>
<protein>
    <submittedName>
        <fullName evidence="1">Uncharacterized protein</fullName>
    </submittedName>
</protein>